<reference evidence="4 5" key="1">
    <citation type="journal article" date="2011" name="Genome Res.">
        <title>Phylogeny-wide analysis of social amoeba genomes highlights ancient origins for complex intercellular communication.</title>
        <authorList>
            <person name="Heidel A.J."/>
            <person name="Lawal H.M."/>
            <person name="Felder M."/>
            <person name="Schilde C."/>
            <person name="Helps N.R."/>
            <person name="Tunggal B."/>
            <person name="Rivero F."/>
            <person name="John U."/>
            <person name="Schleicher M."/>
            <person name="Eichinger L."/>
            <person name="Platzer M."/>
            <person name="Noegel A.A."/>
            <person name="Schaap P."/>
            <person name="Gloeckner G."/>
        </authorList>
    </citation>
    <scope>NUCLEOTIDE SEQUENCE [LARGE SCALE GENOMIC DNA]</scope>
    <source>
        <strain evidence="5">ATCC 26659 / Pp 5 / PN500</strain>
    </source>
</reference>
<dbReference type="EMBL" id="ADBJ01000020">
    <property type="protein sequence ID" value="EFA82261.1"/>
    <property type="molecule type" value="Genomic_DNA"/>
</dbReference>
<name>D3B893_HETP5</name>
<comment type="caution">
    <text evidence="4">The sequence shown here is derived from an EMBL/GenBank/DDBJ whole genome shotgun (WGS) entry which is preliminary data.</text>
</comment>
<evidence type="ECO:0000313" key="5">
    <source>
        <dbReference type="Proteomes" id="UP000001396"/>
    </source>
</evidence>
<dbReference type="Gene3D" id="3.40.50.410">
    <property type="entry name" value="von Willebrand factor, type A domain"/>
    <property type="match status" value="1"/>
</dbReference>
<evidence type="ECO:0000313" key="4">
    <source>
        <dbReference type="EMBL" id="EFA82261.1"/>
    </source>
</evidence>
<dbReference type="GO" id="GO:0008270">
    <property type="term" value="F:zinc ion binding"/>
    <property type="evidence" value="ECO:0007669"/>
    <property type="project" value="InterPro"/>
</dbReference>
<keyword evidence="5" id="KW-1185">Reference proteome</keyword>
<dbReference type="AlphaFoldDB" id="D3B893"/>
<dbReference type="PANTHER" id="PTHR13803">
    <property type="entry name" value="SEC24-RELATED PROTEIN"/>
    <property type="match status" value="1"/>
</dbReference>
<accession>D3B893</accession>
<dbReference type="Pfam" id="PF04811">
    <property type="entry name" value="Sec23_trunk"/>
    <property type="match status" value="1"/>
</dbReference>
<dbReference type="InterPro" id="IPR036174">
    <property type="entry name" value="Znf_Sec23_Sec24_sf"/>
</dbReference>
<dbReference type="GO" id="GO:0000149">
    <property type="term" value="F:SNARE binding"/>
    <property type="evidence" value="ECO:0007669"/>
    <property type="project" value="TreeGrafter"/>
</dbReference>
<dbReference type="GeneID" id="31360171"/>
<dbReference type="Pfam" id="PF04810">
    <property type="entry name" value="zf-Sec23_Sec24"/>
    <property type="match status" value="1"/>
</dbReference>
<dbReference type="InParanoid" id="D3B893"/>
<dbReference type="GO" id="GO:0070971">
    <property type="term" value="C:endoplasmic reticulum exit site"/>
    <property type="evidence" value="ECO:0007669"/>
    <property type="project" value="TreeGrafter"/>
</dbReference>
<dbReference type="InterPro" id="IPR006895">
    <property type="entry name" value="Znf_Sec23_Sec24"/>
</dbReference>
<dbReference type="GO" id="GO:0006886">
    <property type="term" value="P:intracellular protein transport"/>
    <property type="evidence" value="ECO:0007669"/>
    <property type="project" value="InterPro"/>
</dbReference>
<feature type="domain" description="Zinc finger Sec23/Sec24-type" evidence="2">
    <location>
        <begin position="63"/>
        <end position="95"/>
    </location>
</feature>
<dbReference type="InterPro" id="IPR050550">
    <property type="entry name" value="SEC23_SEC24_subfamily"/>
</dbReference>
<dbReference type="PANTHER" id="PTHR13803:SF17">
    <property type="entry name" value="PROTEIN TRANSPORT PROTEIN SEC24"/>
    <property type="match status" value="1"/>
</dbReference>
<dbReference type="SUPFAM" id="SSF53300">
    <property type="entry name" value="vWA-like"/>
    <property type="match status" value="1"/>
</dbReference>
<evidence type="ECO:0000259" key="2">
    <source>
        <dbReference type="Pfam" id="PF04810"/>
    </source>
</evidence>
<evidence type="ECO:0000256" key="1">
    <source>
        <dbReference type="ARBA" id="ARBA00008334"/>
    </source>
</evidence>
<protein>
    <recommendedName>
        <fullName evidence="6">VWFA domain-containing protein</fullName>
    </recommendedName>
</protein>
<dbReference type="SUPFAM" id="SSF82919">
    <property type="entry name" value="Zn-finger domain of Sec23/24"/>
    <property type="match status" value="1"/>
</dbReference>
<dbReference type="GO" id="GO:0030127">
    <property type="term" value="C:COPII vesicle coat"/>
    <property type="evidence" value="ECO:0007669"/>
    <property type="project" value="InterPro"/>
</dbReference>
<dbReference type="RefSeq" id="XP_020434378.1">
    <property type="nucleotide sequence ID" value="XM_020575583.1"/>
</dbReference>
<sequence length="662" mass="74731">MLNSQVRNSLIFVSSVKDASGAIWVGILLVLTLLYSQTKNKGCVVQPFRNIEQCHGNKFDIDRCKKCFAYVNPYIVREPNNTYKCVLCDTTNKLETDRYLNLAYSHPDQVPELQYNNLVLEDIIDNNNNNSNDNNSDVGVIDQQLLQLQQLEEYKEFANNPIYIAVVDHSGSEDQINTIHDGLEALVHALPDNCLFGMIIYSQKIGIFNFNTTVPSLKYIDVISSSNDDIVFDDILPLTSFLVNKSKFETNILNAINILPQIESTVNKKGAIRALGPTINMLLDYLTFDNIKFNVKVGLFLCGNPVFGDGTVEKEFTTLESLYSSYQEASFLKPSTMFYQRQAERATLLGVHFDMYCIGAKYFGLDSIKFLTTSTGGNLYRYTQIGPKCSLPQDIYKLISNGWGFHGLLRIRTSKNYAVDNCFGNIIPSKNYENLYHIESCSTFTSFGFDFKFTDPSTFEFGRKPYIQIAFSYSYLEPLNSNSNNNNNGVGGGENVDESSSTSGNIRVIKKRLQIYTALLQVASTPVELFHSIDLETTITLLTHKIIRESLEKVFATGVGTETVAPCHLPGALHVRRTQQSGIEIRCTLYEQHQSIDFTHLFDGYLRQDDRILQYVGVGAARSLDQEARKFSDYLVEEDNSQGQSFVTFIRELSLTIHKVLL</sequence>
<dbReference type="GO" id="GO:0090110">
    <property type="term" value="P:COPII-coated vesicle cargo loading"/>
    <property type="evidence" value="ECO:0007669"/>
    <property type="project" value="TreeGrafter"/>
</dbReference>
<dbReference type="SUPFAM" id="SSF81995">
    <property type="entry name" value="beta-sandwich domain of Sec23/24"/>
    <property type="match status" value="1"/>
</dbReference>
<dbReference type="InterPro" id="IPR036465">
    <property type="entry name" value="vWFA_dom_sf"/>
</dbReference>
<dbReference type="OMA" id="GTAHNIN"/>
<evidence type="ECO:0000259" key="3">
    <source>
        <dbReference type="Pfam" id="PF04811"/>
    </source>
</evidence>
<dbReference type="Proteomes" id="UP000001396">
    <property type="component" value="Unassembled WGS sequence"/>
</dbReference>
<feature type="domain" description="Sec23/Sec24 trunk" evidence="3">
    <location>
        <begin position="160"/>
        <end position="384"/>
    </location>
</feature>
<dbReference type="Gene3D" id="2.30.30.380">
    <property type="entry name" value="Zn-finger domain of Sec23/24"/>
    <property type="match status" value="1"/>
</dbReference>
<dbReference type="InterPro" id="IPR006896">
    <property type="entry name" value="Sec23/24_trunk_dom"/>
</dbReference>
<dbReference type="STRING" id="670386.D3B893"/>
<proteinExistence type="inferred from homology"/>
<gene>
    <name evidence="4" type="ORF">PPL_04684</name>
</gene>
<comment type="similarity">
    <text evidence="1">Belongs to the SEC23/SEC24 family. SEC24 subfamily.</text>
</comment>
<dbReference type="FunCoup" id="D3B893">
    <property type="interactions" value="37"/>
</dbReference>
<evidence type="ECO:0008006" key="6">
    <source>
        <dbReference type="Google" id="ProtNLM"/>
    </source>
</evidence>
<organism evidence="4 5">
    <name type="scientific">Heterostelium pallidum (strain ATCC 26659 / Pp 5 / PN500)</name>
    <name type="common">Cellular slime mold</name>
    <name type="synonym">Polysphondylium pallidum</name>
    <dbReference type="NCBI Taxonomy" id="670386"/>
    <lineage>
        <taxon>Eukaryota</taxon>
        <taxon>Amoebozoa</taxon>
        <taxon>Evosea</taxon>
        <taxon>Eumycetozoa</taxon>
        <taxon>Dictyostelia</taxon>
        <taxon>Acytosteliales</taxon>
        <taxon>Acytosteliaceae</taxon>
        <taxon>Heterostelium</taxon>
    </lineage>
</organism>